<dbReference type="EMBL" id="JXJN01019519">
    <property type="status" value="NOT_ANNOTATED_CDS"/>
    <property type="molecule type" value="Genomic_DNA"/>
</dbReference>
<reference evidence="2" key="1">
    <citation type="submission" date="2015-01" db="EMBL/GenBank/DDBJ databases">
        <authorList>
            <person name="Aksoy S."/>
            <person name="Warren W."/>
            <person name="Wilson R.K."/>
        </authorList>
    </citation>
    <scope>NUCLEOTIDE SEQUENCE [LARGE SCALE GENOMIC DNA]</scope>
    <source>
        <strain evidence="2">IAEA</strain>
    </source>
</reference>
<dbReference type="Proteomes" id="UP000092460">
    <property type="component" value="Unassembled WGS sequence"/>
</dbReference>
<evidence type="ECO:0000313" key="2">
    <source>
        <dbReference type="Proteomes" id="UP000092460"/>
    </source>
</evidence>
<dbReference type="EnsemblMetazoa" id="GPPI038924-RA">
    <property type="protein sequence ID" value="GPPI038924-PA"/>
    <property type="gene ID" value="GPPI038924"/>
</dbReference>
<evidence type="ECO:0000313" key="1">
    <source>
        <dbReference type="EnsemblMetazoa" id="GPPI038924-PA"/>
    </source>
</evidence>
<reference evidence="1" key="2">
    <citation type="submission" date="2020-05" db="UniProtKB">
        <authorList>
            <consortium name="EnsemblMetazoa"/>
        </authorList>
    </citation>
    <scope>IDENTIFICATION</scope>
    <source>
        <strain evidence="1">IAEA</strain>
    </source>
</reference>
<sequence>MSLSSKLSQCKLMLRNFVQGALNTCNKSTWSLPNSWIGKKIEPYPDIKMMLEDKSIEEEKNPALAACSYKNADSNVSPYLMCWNEGWERDLRNSKVETNQNSCKREKEESKLDSCKSIYDILSDYKKLQTAPRLDDVHYKSKRNQQNTWIERQLVQKRNFCWDFVNTDNLLKLINAKPDPVKTEKLTETASAYDSQKMQNLLKSNVKCVPFTMKTKEKSMDSKIPIPCCPKTIKYIACRKCTRTSNHNSKREICPTPSFSECWGMRWLPTTTKDLRRRKTDDYGLCDTTKHLAIKDRFKLPPPYSPRYVWDISKLRERKIQAY</sequence>
<protein>
    <submittedName>
        <fullName evidence="1">Uncharacterized protein</fullName>
    </submittedName>
</protein>
<dbReference type="AlphaFoldDB" id="A0A1B0BS57"/>
<organism evidence="1 2">
    <name type="scientific">Glossina palpalis gambiensis</name>
    <dbReference type="NCBI Taxonomy" id="67801"/>
    <lineage>
        <taxon>Eukaryota</taxon>
        <taxon>Metazoa</taxon>
        <taxon>Ecdysozoa</taxon>
        <taxon>Arthropoda</taxon>
        <taxon>Hexapoda</taxon>
        <taxon>Insecta</taxon>
        <taxon>Pterygota</taxon>
        <taxon>Neoptera</taxon>
        <taxon>Endopterygota</taxon>
        <taxon>Diptera</taxon>
        <taxon>Brachycera</taxon>
        <taxon>Muscomorpha</taxon>
        <taxon>Hippoboscoidea</taxon>
        <taxon>Glossinidae</taxon>
        <taxon>Glossina</taxon>
    </lineage>
</organism>
<accession>A0A1B0BS57</accession>
<dbReference type="VEuPathDB" id="VectorBase:GPPI038924"/>
<dbReference type="EMBL" id="JXJN01019520">
    <property type="status" value="NOT_ANNOTATED_CDS"/>
    <property type="molecule type" value="Genomic_DNA"/>
</dbReference>
<dbReference type="EMBL" id="JXJN01019518">
    <property type="status" value="NOT_ANNOTATED_CDS"/>
    <property type="molecule type" value="Genomic_DNA"/>
</dbReference>
<proteinExistence type="predicted"/>
<keyword evidence="2" id="KW-1185">Reference proteome</keyword>
<name>A0A1B0BS57_9MUSC</name>